<accession>A0ACB9JKZ3</accession>
<proteinExistence type="predicted"/>
<keyword evidence="2" id="KW-1185">Reference proteome</keyword>
<name>A0ACB9JKZ3_9ASTR</name>
<gene>
    <name evidence="1" type="ORF">L1987_08399</name>
</gene>
<reference evidence="2" key="1">
    <citation type="journal article" date="2022" name="Mol. Ecol. Resour.">
        <title>The genomes of chicory, endive, great burdock and yacon provide insights into Asteraceae palaeo-polyploidization history and plant inulin production.</title>
        <authorList>
            <person name="Fan W."/>
            <person name="Wang S."/>
            <person name="Wang H."/>
            <person name="Wang A."/>
            <person name="Jiang F."/>
            <person name="Liu H."/>
            <person name="Zhao H."/>
            <person name="Xu D."/>
            <person name="Zhang Y."/>
        </authorList>
    </citation>
    <scope>NUCLEOTIDE SEQUENCE [LARGE SCALE GENOMIC DNA]</scope>
    <source>
        <strain evidence="2">cv. Yunnan</strain>
    </source>
</reference>
<comment type="caution">
    <text evidence="1">The sequence shown here is derived from an EMBL/GenBank/DDBJ whole genome shotgun (WGS) entry which is preliminary data.</text>
</comment>
<evidence type="ECO:0000313" key="1">
    <source>
        <dbReference type="EMBL" id="KAI3820849.1"/>
    </source>
</evidence>
<protein>
    <submittedName>
        <fullName evidence="1">Uncharacterized protein</fullName>
    </submittedName>
</protein>
<dbReference type="EMBL" id="CM042020">
    <property type="protein sequence ID" value="KAI3820849.1"/>
    <property type="molecule type" value="Genomic_DNA"/>
</dbReference>
<evidence type="ECO:0000313" key="2">
    <source>
        <dbReference type="Proteomes" id="UP001056120"/>
    </source>
</evidence>
<organism evidence="1 2">
    <name type="scientific">Smallanthus sonchifolius</name>
    <dbReference type="NCBI Taxonomy" id="185202"/>
    <lineage>
        <taxon>Eukaryota</taxon>
        <taxon>Viridiplantae</taxon>
        <taxon>Streptophyta</taxon>
        <taxon>Embryophyta</taxon>
        <taxon>Tracheophyta</taxon>
        <taxon>Spermatophyta</taxon>
        <taxon>Magnoliopsida</taxon>
        <taxon>eudicotyledons</taxon>
        <taxon>Gunneridae</taxon>
        <taxon>Pentapetalae</taxon>
        <taxon>asterids</taxon>
        <taxon>campanulids</taxon>
        <taxon>Asterales</taxon>
        <taxon>Asteraceae</taxon>
        <taxon>Asteroideae</taxon>
        <taxon>Heliantheae alliance</taxon>
        <taxon>Millerieae</taxon>
        <taxon>Smallanthus</taxon>
    </lineage>
</organism>
<dbReference type="Proteomes" id="UP001056120">
    <property type="component" value="Linkage Group LG03"/>
</dbReference>
<sequence length="157" mass="17419">MNSVTENLSRKIVIRCTLVNASQFAYAFKYGNAKIGLKVTKPENRISFHHRNTPSLAVSPMATTSENPKPSEPLPSAIQAYWLPAILFCASVFFQLVAIPRSFPPSHYDALGIKSFSSIELVNEAYQQLSSNCYFNVLVLSVNTVWCNHQNCTANSS</sequence>
<reference evidence="1 2" key="2">
    <citation type="journal article" date="2022" name="Mol. Ecol. Resour.">
        <title>The genomes of chicory, endive, great burdock and yacon provide insights into Asteraceae paleo-polyploidization history and plant inulin production.</title>
        <authorList>
            <person name="Fan W."/>
            <person name="Wang S."/>
            <person name="Wang H."/>
            <person name="Wang A."/>
            <person name="Jiang F."/>
            <person name="Liu H."/>
            <person name="Zhao H."/>
            <person name="Xu D."/>
            <person name="Zhang Y."/>
        </authorList>
    </citation>
    <scope>NUCLEOTIDE SEQUENCE [LARGE SCALE GENOMIC DNA]</scope>
    <source>
        <strain evidence="2">cv. Yunnan</strain>
        <tissue evidence="1">Leaves</tissue>
    </source>
</reference>